<organism evidence="2 3">
    <name type="scientific">Geodermatophilus saharensis</name>
    <dbReference type="NCBI Taxonomy" id="1137994"/>
    <lineage>
        <taxon>Bacteria</taxon>
        <taxon>Bacillati</taxon>
        <taxon>Actinomycetota</taxon>
        <taxon>Actinomycetes</taxon>
        <taxon>Geodermatophilales</taxon>
        <taxon>Geodermatophilaceae</taxon>
        <taxon>Geodermatophilus</taxon>
    </lineage>
</organism>
<dbReference type="AlphaFoldDB" id="A0A239HW45"/>
<evidence type="ECO:0000259" key="1">
    <source>
        <dbReference type="PROSITE" id="PS51819"/>
    </source>
</evidence>
<protein>
    <submittedName>
        <fullName evidence="2">Catechol 2,3-dioxygenase</fullName>
    </submittedName>
</protein>
<dbReference type="SUPFAM" id="SSF54593">
    <property type="entry name" value="Glyoxalase/Bleomycin resistance protein/Dihydroxybiphenyl dioxygenase"/>
    <property type="match status" value="1"/>
</dbReference>
<keyword evidence="3" id="KW-1185">Reference proteome</keyword>
<dbReference type="Gene3D" id="3.10.180.10">
    <property type="entry name" value="2,3-Dihydroxybiphenyl 1,2-Dioxygenase, domain 1"/>
    <property type="match status" value="1"/>
</dbReference>
<dbReference type="InterPro" id="IPR029068">
    <property type="entry name" value="Glyas_Bleomycin-R_OHBP_Dase"/>
</dbReference>
<dbReference type="InterPro" id="IPR037523">
    <property type="entry name" value="VOC_core"/>
</dbReference>
<keyword evidence="2" id="KW-0223">Dioxygenase</keyword>
<dbReference type="InterPro" id="IPR004360">
    <property type="entry name" value="Glyas_Fos-R_dOase_dom"/>
</dbReference>
<keyword evidence="2" id="KW-0560">Oxidoreductase</keyword>
<name>A0A239HW45_9ACTN</name>
<dbReference type="Proteomes" id="UP000198386">
    <property type="component" value="Unassembled WGS sequence"/>
</dbReference>
<accession>A0A239HW45</accession>
<feature type="domain" description="VOC" evidence="1">
    <location>
        <begin position="12"/>
        <end position="142"/>
    </location>
</feature>
<dbReference type="PANTHER" id="PTHR36437:SF2">
    <property type="entry name" value="GLYOXALASE_BLEOMYCIN RESISTANCE PROTEIN_DIOXYGENASE"/>
    <property type="match status" value="1"/>
</dbReference>
<dbReference type="PROSITE" id="PS51819">
    <property type="entry name" value="VOC"/>
    <property type="match status" value="1"/>
</dbReference>
<dbReference type="GO" id="GO:0051213">
    <property type="term" value="F:dioxygenase activity"/>
    <property type="evidence" value="ECO:0007669"/>
    <property type="project" value="UniProtKB-KW"/>
</dbReference>
<dbReference type="EMBL" id="FZOH01000009">
    <property type="protein sequence ID" value="SNS84913.1"/>
    <property type="molecule type" value="Genomic_DNA"/>
</dbReference>
<evidence type="ECO:0000313" key="3">
    <source>
        <dbReference type="Proteomes" id="UP000198386"/>
    </source>
</evidence>
<gene>
    <name evidence="2" type="ORF">SAMN04488107_4023</name>
</gene>
<evidence type="ECO:0000313" key="2">
    <source>
        <dbReference type="EMBL" id="SNS84913.1"/>
    </source>
</evidence>
<dbReference type="Pfam" id="PF00903">
    <property type="entry name" value="Glyoxalase"/>
    <property type="match status" value="1"/>
</dbReference>
<dbReference type="PANTHER" id="PTHR36437">
    <property type="entry name" value="GLYOXALASE/BLEOMYCIN RESISTANCE PROTEIN/DIOXYGENASE"/>
    <property type="match status" value="1"/>
</dbReference>
<sequence length="146" mass="15601">MAAPSVLRMLTSISITSLYVLDQDQALDFYVGKLGFEVQTDQQFGPMRFLTVALPSDPGHAVLLERPAPPSVSAEVADTVRDLVTKGAGGGHLFLTTDDAHKAHAELKAKGVELPEEPVVQPYGIDFGLRDPFGNSVRIAQMTPAG</sequence>
<reference evidence="3" key="1">
    <citation type="submission" date="2017-06" db="EMBL/GenBank/DDBJ databases">
        <authorList>
            <person name="Varghese N."/>
            <person name="Submissions S."/>
        </authorList>
    </citation>
    <scope>NUCLEOTIDE SEQUENCE [LARGE SCALE GENOMIC DNA]</scope>
    <source>
        <strain evidence="3">DSM 45423</strain>
    </source>
</reference>
<proteinExistence type="predicted"/>